<proteinExistence type="predicted"/>
<organism evidence="1 2">
    <name type="scientific">Geofilum rubicundum JCM 15548</name>
    <dbReference type="NCBI Taxonomy" id="1236989"/>
    <lineage>
        <taxon>Bacteria</taxon>
        <taxon>Pseudomonadati</taxon>
        <taxon>Bacteroidota</taxon>
        <taxon>Bacteroidia</taxon>
        <taxon>Marinilabiliales</taxon>
        <taxon>Marinilabiliaceae</taxon>
        <taxon>Geofilum</taxon>
    </lineage>
</organism>
<evidence type="ECO:0008006" key="3">
    <source>
        <dbReference type="Google" id="ProtNLM"/>
    </source>
</evidence>
<name>A0A0E9LQV8_9BACT</name>
<dbReference type="EMBL" id="BAZW01000084">
    <property type="protein sequence ID" value="GAO27683.1"/>
    <property type="molecule type" value="Genomic_DNA"/>
</dbReference>
<dbReference type="Proteomes" id="UP000032900">
    <property type="component" value="Unassembled WGS sequence"/>
</dbReference>
<dbReference type="STRING" id="1236989.JCM15548_14526"/>
<dbReference type="RefSeq" id="WP_062128660.1">
    <property type="nucleotide sequence ID" value="NZ_BAZW01000084.1"/>
</dbReference>
<accession>A0A0E9LQV8</accession>
<dbReference type="AlphaFoldDB" id="A0A0E9LQV8"/>
<sequence length="115" mass="13535">MALTEKQIQEVTAAGEGFLEKRRPPVEIRNQLDLAYQIQGQSVLVYEIRPRWNKPSEIMESPVAKTTFVQTQNHWKVYWMRADLKWHSYSVKPTVKTIKAFFQLVDDDERACFFG</sequence>
<protein>
    <recommendedName>
        <fullName evidence="3">DUF3024 domain-containing protein</fullName>
    </recommendedName>
</protein>
<evidence type="ECO:0000313" key="1">
    <source>
        <dbReference type="EMBL" id="GAO27683.1"/>
    </source>
</evidence>
<evidence type="ECO:0000313" key="2">
    <source>
        <dbReference type="Proteomes" id="UP000032900"/>
    </source>
</evidence>
<gene>
    <name evidence="1" type="ORF">JCM15548_14526</name>
</gene>
<comment type="caution">
    <text evidence="1">The sequence shown here is derived from an EMBL/GenBank/DDBJ whole genome shotgun (WGS) entry which is preliminary data.</text>
</comment>
<reference evidence="1 2" key="1">
    <citation type="journal article" date="2015" name="Microbes Environ.">
        <title>Distribution and evolution of nitrogen fixation genes in the phylum bacteroidetes.</title>
        <authorList>
            <person name="Inoue J."/>
            <person name="Oshima K."/>
            <person name="Suda W."/>
            <person name="Sakamoto M."/>
            <person name="Iino T."/>
            <person name="Noda S."/>
            <person name="Hongoh Y."/>
            <person name="Hattori M."/>
            <person name="Ohkuma M."/>
        </authorList>
    </citation>
    <scope>NUCLEOTIDE SEQUENCE [LARGE SCALE GENOMIC DNA]</scope>
    <source>
        <strain evidence="1">JCM 15548</strain>
    </source>
</reference>
<dbReference type="InterPro" id="IPR021388">
    <property type="entry name" value="DUF3024"/>
</dbReference>
<keyword evidence="2" id="KW-1185">Reference proteome</keyword>
<dbReference type="Pfam" id="PF11225">
    <property type="entry name" value="DUF3024"/>
    <property type="match status" value="1"/>
</dbReference>
<dbReference type="OrthoDB" id="1362002at2"/>